<dbReference type="GO" id="GO:0003677">
    <property type="term" value="F:DNA binding"/>
    <property type="evidence" value="ECO:0007669"/>
    <property type="project" value="UniProtKB-KW"/>
</dbReference>
<dbReference type="Pfam" id="PF00436">
    <property type="entry name" value="SSB"/>
    <property type="match status" value="1"/>
</dbReference>
<dbReference type="RefSeq" id="WP_307410275.1">
    <property type="nucleotide sequence ID" value="NZ_JAUSUR010000007.1"/>
</dbReference>
<dbReference type="Proteomes" id="UP001230220">
    <property type="component" value="Unassembled WGS sequence"/>
</dbReference>
<dbReference type="PROSITE" id="PS50935">
    <property type="entry name" value="SSB"/>
    <property type="match status" value="1"/>
</dbReference>
<evidence type="ECO:0000313" key="4">
    <source>
        <dbReference type="Proteomes" id="UP001230220"/>
    </source>
</evidence>
<comment type="caution">
    <text evidence="3">The sequence shown here is derived from an EMBL/GenBank/DDBJ whole genome shotgun (WGS) entry which is preliminary data.</text>
</comment>
<organism evidence="3 4">
    <name type="scientific">Breznakia pachnodae</name>
    <dbReference type="NCBI Taxonomy" id="265178"/>
    <lineage>
        <taxon>Bacteria</taxon>
        <taxon>Bacillati</taxon>
        <taxon>Bacillota</taxon>
        <taxon>Erysipelotrichia</taxon>
        <taxon>Erysipelotrichales</taxon>
        <taxon>Erysipelotrichaceae</taxon>
        <taxon>Breznakia</taxon>
    </lineage>
</organism>
<gene>
    <name evidence="3" type="ORF">J2S15_003307</name>
</gene>
<evidence type="ECO:0000313" key="3">
    <source>
        <dbReference type="EMBL" id="MDQ0362553.1"/>
    </source>
</evidence>
<reference evidence="3 4" key="1">
    <citation type="submission" date="2023-07" db="EMBL/GenBank/DDBJ databases">
        <title>Genomic Encyclopedia of Type Strains, Phase IV (KMG-IV): sequencing the most valuable type-strain genomes for metagenomic binning, comparative biology and taxonomic classification.</title>
        <authorList>
            <person name="Goeker M."/>
        </authorList>
    </citation>
    <scope>NUCLEOTIDE SEQUENCE [LARGE SCALE GENOMIC DNA]</scope>
    <source>
        <strain evidence="3 4">DSM 16784</strain>
    </source>
</reference>
<sequence>MKNKIQVEGTICTDVSLKRNDKSNRLSVHFVLKNTLGNWKNYINCKAFGKLAEEICEKYEKSDEVLITGQLMTDFYNETTKLNTSKFTYVKIQEIKKSE</sequence>
<name>A0ABU0E6M4_9FIRM</name>
<dbReference type="InterPro" id="IPR000424">
    <property type="entry name" value="Primosome_PriB/ssb"/>
</dbReference>
<proteinExistence type="predicted"/>
<dbReference type="Gene3D" id="2.40.50.140">
    <property type="entry name" value="Nucleic acid-binding proteins"/>
    <property type="match status" value="1"/>
</dbReference>
<keyword evidence="4" id="KW-1185">Reference proteome</keyword>
<evidence type="ECO:0000256" key="2">
    <source>
        <dbReference type="PROSITE-ProRule" id="PRU00252"/>
    </source>
</evidence>
<protein>
    <submittedName>
        <fullName evidence="3">Single-stranded DNA-binding protein</fullName>
    </submittedName>
</protein>
<accession>A0ABU0E6M4</accession>
<dbReference type="EMBL" id="JAUSUR010000007">
    <property type="protein sequence ID" value="MDQ0362553.1"/>
    <property type="molecule type" value="Genomic_DNA"/>
</dbReference>
<evidence type="ECO:0000256" key="1">
    <source>
        <dbReference type="ARBA" id="ARBA00023125"/>
    </source>
</evidence>
<dbReference type="SUPFAM" id="SSF50249">
    <property type="entry name" value="Nucleic acid-binding proteins"/>
    <property type="match status" value="1"/>
</dbReference>
<keyword evidence="1 2" id="KW-0238">DNA-binding</keyword>
<dbReference type="InterPro" id="IPR012340">
    <property type="entry name" value="NA-bd_OB-fold"/>
</dbReference>